<accession>A0AAV9DZS0</accession>
<dbReference type="EMBL" id="JAUJYO010000010">
    <property type="protein sequence ID" value="KAK1306566.1"/>
    <property type="molecule type" value="Genomic_DNA"/>
</dbReference>
<protein>
    <recommendedName>
        <fullName evidence="4">Secreted protein</fullName>
    </recommendedName>
</protein>
<evidence type="ECO:0000256" key="1">
    <source>
        <dbReference type="SAM" id="SignalP"/>
    </source>
</evidence>
<dbReference type="Proteomes" id="UP001180020">
    <property type="component" value="Unassembled WGS sequence"/>
</dbReference>
<proteinExistence type="predicted"/>
<keyword evidence="3" id="KW-1185">Reference proteome</keyword>
<feature type="signal peptide" evidence="1">
    <location>
        <begin position="1"/>
        <end position="26"/>
    </location>
</feature>
<gene>
    <name evidence="2" type="ORF">QJS10_CPA10g00520</name>
</gene>
<feature type="chain" id="PRO_5043474191" description="Secreted protein" evidence="1">
    <location>
        <begin position="27"/>
        <end position="65"/>
    </location>
</feature>
<evidence type="ECO:0000313" key="2">
    <source>
        <dbReference type="EMBL" id="KAK1306566.1"/>
    </source>
</evidence>
<keyword evidence="1" id="KW-0732">Signal</keyword>
<evidence type="ECO:0008006" key="4">
    <source>
        <dbReference type="Google" id="ProtNLM"/>
    </source>
</evidence>
<comment type="caution">
    <text evidence="2">The sequence shown here is derived from an EMBL/GenBank/DDBJ whole genome shotgun (WGS) entry which is preliminary data.</text>
</comment>
<reference evidence="2" key="2">
    <citation type="submission" date="2023-06" db="EMBL/GenBank/DDBJ databases">
        <authorList>
            <person name="Ma L."/>
            <person name="Liu K.-W."/>
            <person name="Li Z."/>
            <person name="Hsiao Y.-Y."/>
            <person name="Qi Y."/>
            <person name="Fu T."/>
            <person name="Tang G."/>
            <person name="Zhang D."/>
            <person name="Sun W.-H."/>
            <person name="Liu D.-K."/>
            <person name="Li Y."/>
            <person name="Chen G.-Z."/>
            <person name="Liu X.-D."/>
            <person name="Liao X.-Y."/>
            <person name="Jiang Y.-T."/>
            <person name="Yu X."/>
            <person name="Hao Y."/>
            <person name="Huang J."/>
            <person name="Zhao X.-W."/>
            <person name="Ke S."/>
            <person name="Chen Y.-Y."/>
            <person name="Wu W.-L."/>
            <person name="Hsu J.-L."/>
            <person name="Lin Y.-F."/>
            <person name="Huang M.-D."/>
            <person name="Li C.-Y."/>
            <person name="Huang L."/>
            <person name="Wang Z.-W."/>
            <person name="Zhao X."/>
            <person name="Zhong W.-Y."/>
            <person name="Peng D.-H."/>
            <person name="Ahmad S."/>
            <person name="Lan S."/>
            <person name="Zhang J.-S."/>
            <person name="Tsai W.-C."/>
            <person name="Van De Peer Y."/>
            <person name="Liu Z.-J."/>
        </authorList>
    </citation>
    <scope>NUCLEOTIDE SEQUENCE</scope>
    <source>
        <strain evidence="2">CP</strain>
        <tissue evidence="2">Leaves</tissue>
    </source>
</reference>
<reference evidence="2" key="1">
    <citation type="journal article" date="2023" name="Nat. Commun.">
        <title>Diploid and tetraploid genomes of Acorus and the evolution of monocots.</title>
        <authorList>
            <person name="Ma L."/>
            <person name="Liu K.W."/>
            <person name="Li Z."/>
            <person name="Hsiao Y.Y."/>
            <person name="Qi Y."/>
            <person name="Fu T."/>
            <person name="Tang G.D."/>
            <person name="Zhang D."/>
            <person name="Sun W.H."/>
            <person name="Liu D.K."/>
            <person name="Li Y."/>
            <person name="Chen G.Z."/>
            <person name="Liu X.D."/>
            <person name="Liao X.Y."/>
            <person name="Jiang Y.T."/>
            <person name="Yu X."/>
            <person name="Hao Y."/>
            <person name="Huang J."/>
            <person name="Zhao X.W."/>
            <person name="Ke S."/>
            <person name="Chen Y.Y."/>
            <person name="Wu W.L."/>
            <person name="Hsu J.L."/>
            <person name="Lin Y.F."/>
            <person name="Huang M.D."/>
            <person name="Li C.Y."/>
            <person name="Huang L."/>
            <person name="Wang Z.W."/>
            <person name="Zhao X."/>
            <person name="Zhong W.Y."/>
            <person name="Peng D.H."/>
            <person name="Ahmad S."/>
            <person name="Lan S."/>
            <person name="Zhang J.S."/>
            <person name="Tsai W.C."/>
            <person name="Van de Peer Y."/>
            <person name="Liu Z.J."/>
        </authorList>
    </citation>
    <scope>NUCLEOTIDE SEQUENCE</scope>
    <source>
        <strain evidence="2">CP</strain>
    </source>
</reference>
<name>A0AAV9DZS0_ACOCL</name>
<dbReference type="AlphaFoldDB" id="A0AAV9DZS0"/>
<evidence type="ECO:0000313" key="3">
    <source>
        <dbReference type="Proteomes" id="UP001180020"/>
    </source>
</evidence>
<sequence>MPCVPLSLLPHFLSLFLFSWPSRVSLLSLFDYSAVDALLRHRSARHLFVPPRRNSSDPGTNSLEE</sequence>
<organism evidence="2 3">
    <name type="scientific">Acorus calamus</name>
    <name type="common">Sweet flag</name>
    <dbReference type="NCBI Taxonomy" id="4465"/>
    <lineage>
        <taxon>Eukaryota</taxon>
        <taxon>Viridiplantae</taxon>
        <taxon>Streptophyta</taxon>
        <taxon>Embryophyta</taxon>
        <taxon>Tracheophyta</taxon>
        <taxon>Spermatophyta</taxon>
        <taxon>Magnoliopsida</taxon>
        <taxon>Liliopsida</taxon>
        <taxon>Acoraceae</taxon>
        <taxon>Acorus</taxon>
    </lineage>
</organism>